<dbReference type="HOGENOM" id="CLU_045384_1_0_9"/>
<dbReference type="AlphaFoldDB" id="F8FRT5"/>
<feature type="compositionally biased region" description="Basic and acidic residues" evidence="1">
    <location>
        <begin position="144"/>
        <end position="164"/>
    </location>
</feature>
<dbReference type="KEGG" id="pms:KNP414_02081"/>
<evidence type="ECO:0000313" key="5">
    <source>
        <dbReference type="EMBL" id="AEI42744.1"/>
    </source>
</evidence>
<evidence type="ECO:0000313" key="6">
    <source>
        <dbReference type="Proteomes" id="UP000006620"/>
    </source>
</evidence>
<dbReference type="PATRIC" id="fig|1036673.3.peg.1865"/>
<evidence type="ECO:0000259" key="2">
    <source>
        <dbReference type="Pfam" id="PF01609"/>
    </source>
</evidence>
<evidence type="ECO:0000259" key="3">
    <source>
        <dbReference type="Pfam" id="PF05598"/>
    </source>
</evidence>
<proteinExistence type="predicted"/>
<organism evidence="4 6">
    <name type="scientific">Paenibacillus mucilaginosus (strain KNP414)</name>
    <dbReference type="NCBI Taxonomy" id="1036673"/>
    <lineage>
        <taxon>Bacteria</taxon>
        <taxon>Bacillati</taxon>
        <taxon>Bacillota</taxon>
        <taxon>Bacilli</taxon>
        <taxon>Bacillales</taxon>
        <taxon>Paenibacillaceae</taxon>
        <taxon>Paenibacillus</taxon>
    </lineage>
</organism>
<dbReference type="EMBL" id="CP002869">
    <property type="protein sequence ID" value="AEI42744.1"/>
    <property type="molecule type" value="Genomic_DNA"/>
</dbReference>
<dbReference type="PANTHER" id="PTHR35604:SF2">
    <property type="entry name" value="TRANSPOSASE INSH FOR INSERTION SEQUENCE ELEMENT IS5A-RELATED"/>
    <property type="match status" value="1"/>
</dbReference>
<evidence type="ECO:0000313" key="4">
    <source>
        <dbReference type="EMBL" id="AEI40642.1"/>
    </source>
</evidence>
<dbReference type="GO" id="GO:0003677">
    <property type="term" value="F:DNA binding"/>
    <property type="evidence" value="ECO:0007669"/>
    <property type="project" value="InterPro"/>
</dbReference>
<dbReference type="Pfam" id="PF05598">
    <property type="entry name" value="DUF772"/>
    <property type="match status" value="1"/>
</dbReference>
<dbReference type="GO" id="GO:0006313">
    <property type="term" value="P:DNA transposition"/>
    <property type="evidence" value="ECO:0007669"/>
    <property type="project" value="InterPro"/>
</dbReference>
<reference evidence="4" key="2">
    <citation type="submission" date="2011-06" db="EMBL/GenBank/DDBJ databases">
        <authorList>
            <person name="Wang J."/>
            <person name="Hu S."/>
            <person name="Hu X."/>
            <person name="Zhang B."/>
            <person name="Dong D."/>
            <person name="Zhang S."/>
            <person name="Zhao K."/>
            <person name="Wu D."/>
        </authorList>
    </citation>
    <scope>NUCLEOTIDE SEQUENCE</scope>
    <source>
        <strain evidence="4">KNP414</strain>
    </source>
</reference>
<dbReference type="Proteomes" id="UP000006620">
    <property type="component" value="Chromosome"/>
</dbReference>
<sequence length="476" mass="54922">MYTIRQEELFSLQELMEMAPENKYSIVFKTLDLLPALRVLNKRTHRGRPEELNYAAMVYAMLIGTIERIPTTKDLLKRLRTNEEFRRTCRFRGSDAIPSEASFSRLYTKLADSGVLWELQRQVISLAAAAGFVSPSFISFDSTHVEAEERQPRKEQEVESKAESNEQPVLEMEHSPSTSAKRLEDPRKKYKRGAPTKAEAERRRLEREAWEASLPLFERKLEDMLPYTFEQLKPLIPIHPSTSSKKGSNGKLMWWHGYKLHILADSKGHYILSALFSSAHVNDGRLAIPLLKKFQTDFPDWKVKHALADAGYDVMAVYKQVRSLGAWPLIDYNERAKKPPEGLNENFHPVCQEGHSYVYDSFDAKNKSLKFTRPQECKACPLEKSGRCQRVYKIKVEKDLRRFTVPARGSKSYKKIYKKRTTVERIFAYLKGYYGLGASRKRAKRAEVDAALSVLSYTLCQYAVDCMRQKQQKQAA</sequence>
<name>F8FRT5_PAEMK</name>
<reference evidence="6" key="1">
    <citation type="submission" date="2011-06" db="EMBL/GenBank/DDBJ databases">
        <title>Complete genome sequence of Paenibacillus mucilaginosus KNP414.</title>
        <authorList>
            <person name="Wang J."/>
            <person name="Hu S."/>
            <person name="Hu X."/>
            <person name="Zhang B."/>
            <person name="Dong D."/>
            <person name="Zhang S."/>
            <person name="Zhao K."/>
            <person name="Wu D."/>
        </authorList>
    </citation>
    <scope>NUCLEOTIDE SEQUENCE [LARGE SCALE GENOMIC DNA]</scope>
    <source>
        <strain evidence="6">KNP414</strain>
    </source>
</reference>
<dbReference type="InterPro" id="IPR002559">
    <property type="entry name" value="Transposase_11"/>
</dbReference>
<dbReference type="KEGG" id="pms:KNP414_04212"/>
<dbReference type="PANTHER" id="PTHR35604">
    <property type="entry name" value="TRANSPOSASE INSH FOR INSERTION SEQUENCE ELEMENT IS5A-RELATED"/>
    <property type="match status" value="1"/>
</dbReference>
<feature type="domain" description="Transposase InsH N-terminal" evidence="3">
    <location>
        <begin position="17"/>
        <end position="108"/>
    </location>
</feature>
<protein>
    <submittedName>
        <fullName evidence="4">Transposase IS1182 family protein</fullName>
    </submittedName>
</protein>
<accession>F8FRT5</accession>
<evidence type="ECO:0000256" key="1">
    <source>
        <dbReference type="SAM" id="MobiDB-lite"/>
    </source>
</evidence>
<dbReference type="Pfam" id="PF01609">
    <property type="entry name" value="DDE_Tnp_1"/>
    <property type="match status" value="1"/>
</dbReference>
<reference evidence="4 6" key="3">
    <citation type="journal article" date="2013" name="Genome Announc.">
        <title>Genome Sequence of Growth-Improving Paenibacillus mucilaginosus Strain KNP414.</title>
        <authorList>
            <person name="Lu J.J."/>
            <person name="Wang J.F."/>
            <person name="Hu X.F."/>
        </authorList>
    </citation>
    <scope>NUCLEOTIDE SEQUENCE [LARGE SCALE GENOMIC DNA]</scope>
    <source>
        <strain evidence="4 6">KNP414</strain>
    </source>
</reference>
<dbReference type="InterPro" id="IPR008490">
    <property type="entry name" value="Transposase_InsH_N"/>
</dbReference>
<dbReference type="GO" id="GO:0004803">
    <property type="term" value="F:transposase activity"/>
    <property type="evidence" value="ECO:0007669"/>
    <property type="project" value="InterPro"/>
</dbReference>
<dbReference type="RefSeq" id="WP_013915803.1">
    <property type="nucleotide sequence ID" value="NC_015690.1"/>
</dbReference>
<feature type="region of interest" description="Disordered" evidence="1">
    <location>
        <begin position="144"/>
        <end position="201"/>
    </location>
</feature>
<dbReference type="EMBL" id="CP002869">
    <property type="protein sequence ID" value="AEI40642.1"/>
    <property type="molecule type" value="Genomic_DNA"/>
</dbReference>
<gene>
    <name evidence="4" type="ordered locus">KNP414_02081</name>
    <name evidence="5" type="ordered locus">KNP414_04212</name>
</gene>
<feature type="domain" description="Transposase IS4-like" evidence="2">
    <location>
        <begin position="237"/>
        <end position="451"/>
    </location>
</feature>